<evidence type="ECO:0000259" key="7">
    <source>
        <dbReference type="SMART" id="SM00905"/>
    </source>
</evidence>
<organism evidence="8 9">
    <name type="scientific">Candidatus Bacteroides merdavium</name>
    <dbReference type="NCBI Taxonomy" id="2838472"/>
    <lineage>
        <taxon>Bacteria</taxon>
        <taxon>Pseudomonadati</taxon>
        <taxon>Bacteroidota</taxon>
        <taxon>Bacteroidia</taxon>
        <taxon>Bacteroidales</taxon>
        <taxon>Bacteroidaceae</taxon>
        <taxon>Bacteroides</taxon>
    </lineage>
</organism>
<dbReference type="GO" id="GO:0005737">
    <property type="term" value="C:cytoplasm"/>
    <property type="evidence" value="ECO:0007669"/>
    <property type="project" value="TreeGrafter"/>
</dbReference>
<evidence type="ECO:0000256" key="4">
    <source>
        <dbReference type="ARBA" id="ARBA00022909"/>
    </source>
</evidence>
<dbReference type="SMART" id="SM00905">
    <property type="entry name" value="FolB"/>
    <property type="match status" value="1"/>
</dbReference>
<dbReference type="AlphaFoldDB" id="A0A9D2KDP1"/>
<dbReference type="NCBIfam" id="TIGR00525">
    <property type="entry name" value="folB"/>
    <property type="match status" value="1"/>
</dbReference>
<dbReference type="EMBL" id="DXAV01000039">
    <property type="protein sequence ID" value="HIZ91386.1"/>
    <property type="molecule type" value="Genomic_DNA"/>
</dbReference>
<dbReference type="Proteomes" id="UP000824108">
    <property type="component" value="Unassembled WGS sequence"/>
</dbReference>
<protein>
    <recommendedName>
        <fullName evidence="6">7,8-dihydroneopterin aldolase</fullName>
        <ecNumber evidence="6">4.1.2.25</ecNumber>
    </recommendedName>
</protein>
<dbReference type="PANTHER" id="PTHR42844">
    <property type="entry name" value="DIHYDRONEOPTERIN ALDOLASE 1-RELATED"/>
    <property type="match status" value="1"/>
</dbReference>
<evidence type="ECO:0000256" key="1">
    <source>
        <dbReference type="ARBA" id="ARBA00001353"/>
    </source>
</evidence>
<dbReference type="CDD" id="cd00534">
    <property type="entry name" value="DHNA_DHNTPE"/>
    <property type="match status" value="1"/>
</dbReference>
<dbReference type="PANTHER" id="PTHR42844:SF1">
    <property type="entry name" value="DIHYDRONEOPTERIN ALDOLASE 1-RELATED"/>
    <property type="match status" value="1"/>
</dbReference>
<keyword evidence="5 6" id="KW-0456">Lyase</keyword>
<comment type="pathway">
    <text evidence="2 6">Cofactor biosynthesis; tetrahydrofolate biosynthesis; 2-amino-4-hydroxy-6-hydroxymethyl-7,8-dihydropteridine diphosphate from 7,8-dihydroneopterin triphosphate: step 3/4.</text>
</comment>
<dbReference type="GO" id="GO:0046656">
    <property type="term" value="P:folic acid biosynthetic process"/>
    <property type="evidence" value="ECO:0007669"/>
    <property type="project" value="UniProtKB-UniRule"/>
</dbReference>
<comment type="catalytic activity">
    <reaction evidence="1 6">
        <text>7,8-dihydroneopterin = 6-hydroxymethyl-7,8-dihydropterin + glycolaldehyde</text>
        <dbReference type="Rhea" id="RHEA:10540"/>
        <dbReference type="ChEBI" id="CHEBI:17001"/>
        <dbReference type="ChEBI" id="CHEBI:17071"/>
        <dbReference type="ChEBI" id="CHEBI:44841"/>
        <dbReference type="EC" id="4.1.2.25"/>
    </reaction>
</comment>
<keyword evidence="4 6" id="KW-0289">Folate biosynthesis</keyword>
<dbReference type="GO" id="GO:0004150">
    <property type="term" value="F:dihydroneopterin aldolase activity"/>
    <property type="evidence" value="ECO:0007669"/>
    <property type="project" value="UniProtKB-UniRule"/>
</dbReference>
<evidence type="ECO:0000313" key="8">
    <source>
        <dbReference type="EMBL" id="HIZ91386.1"/>
    </source>
</evidence>
<dbReference type="GO" id="GO:0046654">
    <property type="term" value="P:tetrahydrofolate biosynthetic process"/>
    <property type="evidence" value="ECO:0007669"/>
    <property type="project" value="UniProtKB-UniRule"/>
</dbReference>
<dbReference type="Pfam" id="PF02152">
    <property type="entry name" value="FolB"/>
    <property type="match status" value="1"/>
</dbReference>
<dbReference type="Gene3D" id="3.30.1130.10">
    <property type="match status" value="1"/>
</dbReference>
<evidence type="ECO:0000256" key="3">
    <source>
        <dbReference type="ARBA" id="ARBA00005708"/>
    </source>
</evidence>
<proteinExistence type="inferred from homology"/>
<dbReference type="InterPro" id="IPR006156">
    <property type="entry name" value="Dihydroneopterin_aldolase"/>
</dbReference>
<dbReference type="InterPro" id="IPR043133">
    <property type="entry name" value="GTP-CH-I_C/QueF"/>
</dbReference>
<sequence length="124" mass="13939">MTSYILLENIRFFAYHGVAPQETTVGNEFIVSLRLKTDITRAIESDDVADTVNYAEIHQAVKEEMDIPSKLLEHVAGRIVLRLFNDFPAVECIDLKLSKRNPPMGADIETAGVEVHVERQTLQA</sequence>
<dbReference type="InterPro" id="IPR006157">
    <property type="entry name" value="FolB_dom"/>
</dbReference>
<evidence type="ECO:0000256" key="5">
    <source>
        <dbReference type="ARBA" id="ARBA00023239"/>
    </source>
</evidence>
<reference evidence="8" key="2">
    <citation type="submission" date="2021-04" db="EMBL/GenBank/DDBJ databases">
        <authorList>
            <person name="Gilroy R."/>
        </authorList>
    </citation>
    <scope>NUCLEOTIDE SEQUENCE</scope>
    <source>
        <strain evidence="8">CHK118-2852</strain>
    </source>
</reference>
<reference evidence="8" key="1">
    <citation type="journal article" date="2021" name="PeerJ">
        <title>Extensive microbial diversity within the chicken gut microbiome revealed by metagenomics and culture.</title>
        <authorList>
            <person name="Gilroy R."/>
            <person name="Ravi A."/>
            <person name="Getino M."/>
            <person name="Pursley I."/>
            <person name="Horton D.L."/>
            <person name="Alikhan N.F."/>
            <person name="Baker D."/>
            <person name="Gharbi K."/>
            <person name="Hall N."/>
            <person name="Watson M."/>
            <person name="Adriaenssens E.M."/>
            <person name="Foster-Nyarko E."/>
            <person name="Jarju S."/>
            <person name="Secka A."/>
            <person name="Antonio M."/>
            <person name="Oren A."/>
            <person name="Chaudhuri R.R."/>
            <person name="La Ragione R."/>
            <person name="Hildebrand F."/>
            <person name="Pallen M.J."/>
        </authorList>
    </citation>
    <scope>NUCLEOTIDE SEQUENCE</scope>
    <source>
        <strain evidence="8">CHK118-2852</strain>
    </source>
</reference>
<dbReference type="NCBIfam" id="TIGR00526">
    <property type="entry name" value="folB_dom"/>
    <property type="match status" value="1"/>
</dbReference>
<comment type="similarity">
    <text evidence="3 6">Belongs to the DHNA family.</text>
</comment>
<gene>
    <name evidence="8" type="primary">folB</name>
    <name evidence="8" type="ORF">H9807_04620</name>
</gene>
<name>A0A9D2KDP1_9BACE</name>
<comment type="function">
    <text evidence="6">Catalyzes the conversion of 7,8-dihydroneopterin to 6-hydroxymethyl-7,8-dihydropterin.</text>
</comment>
<comment type="caution">
    <text evidence="8">The sequence shown here is derived from an EMBL/GenBank/DDBJ whole genome shotgun (WGS) entry which is preliminary data.</text>
</comment>
<evidence type="ECO:0000256" key="2">
    <source>
        <dbReference type="ARBA" id="ARBA00005013"/>
    </source>
</evidence>
<dbReference type="SUPFAM" id="SSF55620">
    <property type="entry name" value="Tetrahydrobiopterin biosynthesis enzymes-like"/>
    <property type="match status" value="1"/>
</dbReference>
<feature type="domain" description="Dihydroneopterin aldolase/epimerase" evidence="7">
    <location>
        <begin position="5"/>
        <end position="117"/>
    </location>
</feature>
<evidence type="ECO:0000313" key="9">
    <source>
        <dbReference type="Proteomes" id="UP000824108"/>
    </source>
</evidence>
<dbReference type="EC" id="4.1.2.25" evidence="6"/>
<accession>A0A9D2KDP1</accession>
<evidence type="ECO:0000256" key="6">
    <source>
        <dbReference type="RuleBase" id="RU362079"/>
    </source>
</evidence>